<organism evidence="3 4">
    <name type="scientific">Rhizophlyctis rosea</name>
    <dbReference type="NCBI Taxonomy" id="64517"/>
    <lineage>
        <taxon>Eukaryota</taxon>
        <taxon>Fungi</taxon>
        <taxon>Fungi incertae sedis</taxon>
        <taxon>Chytridiomycota</taxon>
        <taxon>Chytridiomycota incertae sedis</taxon>
        <taxon>Chytridiomycetes</taxon>
        <taxon>Rhizophlyctidales</taxon>
        <taxon>Rhizophlyctidaceae</taxon>
        <taxon>Rhizophlyctis</taxon>
    </lineage>
</organism>
<dbReference type="InterPro" id="IPR036047">
    <property type="entry name" value="F-box-like_dom_sf"/>
</dbReference>
<evidence type="ECO:0000259" key="2">
    <source>
        <dbReference type="PROSITE" id="PS50181"/>
    </source>
</evidence>
<keyword evidence="4" id="KW-1185">Reference proteome</keyword>
<dbReference type="PANTHER" id="PTHR12100">
    <property type="entry name" value="SEC10"/>
    <property type="match status" value="1"/>
</dbReference>
<accession>A0AAD5X4K7</accession>
<feature type="domain" description="F-box" evidence="2">
    <location>
        <begin position="17"/>
        <end position="63"/>
    </location>
</feature>
<dbReference type="Pfam" id="PF07393">
    <property type="entry name" value="Sec10_HB"/>
    <property type="match status" value="1"/>
</dbReference>
<dbReference type="InterPro" id="IPR001810">
    <property type="entry name" value="F-box_dom"/>
</dbReference>
<dbReference type="GO" id="GO:0006887">
    <property type="term" value="P:exocytosis"/>
    <property type="evidence" value="ECO:0007669"/>
    <property type="project" value="TreeGrafter"/>
</dbReference>
<sequence length="920" mass="102482">MPSKSSAAKDSAPPQPAKTIFSLPPDLIIRVFNFLPVPSLPTLACVSRRFKVLVYNDDLYEPKLKALGVEDTNAPVSGTNAADEANIVARLRQLPGGHLLPGSTKYVGTGSMWGEVIGDAAAESESKPTDTAEATDPVESKTDEEVAAASSTSSSPPMTPGEEKRITAALPGHKKSSITVGAGGLKQAGKPQAPAVIGASAKLSTIRSGKGARDLFRQIYTELLPFYLDFRNRQKDSKLFKDFRDVTEIATVLRRVRLFSRVKFIQNTEEIDFALDTTIEWFESMILGQFERAYDTQNIKEMQRNATAAFQLNGGQACVQVFISKNPIFFDETFNPSLVSSKLPSAGGPAVGYALADDFAKYSDYMLNNCRKQAHIVAQVFVPELDAMTLFVNKVFEDSIAEYLSAVLAAARGKEGLGIYVHTLATAVHCCTQFLEFIANNEAGVRVHVERIRSSITNIFKPYTEGYIKEELEHIKKKFDAELEKWANRVMLRLHFARFQLKFIAYPPSLKHVQKGNPKNRKAAAYLADQEKAQAHKRRVMSAMKTVMFAPIALTKTLTGNNKVKPHKQSLLDDAEPVVSESEKVDAVTYHLDDDTLNSLISLELCLHLMHTDKEALGRTLVISSAVEPGKLRANVEKIFIALLKAIGERHIKPAYNTAIDRLGKAQVTDEVGDRSVSLDSLQFFEMVHIGDLIQQMVDVYFNEDVKPWVDETDFLSDIVVEKKAFEKSLDDSVAHGMDKAIQVLISQVDYLLLTEQLPTDYNPSDKDAFVLDVKPTKACTKAIETLNSHTKLLSGATEKHTMEVFLTEVGARVFAVIIKNLKRQQISQAGAMQLICDFNKYYEWAQSTRVSAIAKQFQVLKELGKLYLSDGNEELRKLVHDLPRYQGALRIEEIYELLQSRTDYKRIQKFVESKECLVM</sequence>
<dbReference type="Gene3D" id="1.20.1280.50">
    <property type="match status" value="1"/>
</dbReference>
<dbReference type="CDD" id="cd09917">
    <property type="entry name" value="F-box_SF"/>
    <property type="match status" value="1"/>
</dbReference>
<dbReference type="GO" id="GO:0006893">
    <property type="term" value="P:Golgi to plasma membrane transport"/>
    <property type="evidence" value="ECO:0007669"/>
    <property type="project" value="TreeGrafter"/>
</dbReference>
<reference evidence="3" key="1">
    <citation type="submission" date="2020-05" db="EMBL/GenBank/DDBJ databases">
        <title>Phylogenomic resolution of chytrid fungi.</title>
        <authorList>
            <person name="Stajich J.E."/>
            <person name="Amses K."/>
            <person name="Simmons R."/>
            <person name="Seto K."/>
            <person name="Myers J."/>
            <person name="Bonds A."/>
            <person name="Quandt C.A."/>
            <person name="Barry K."/>
            <person name="Liu P."/>
            <person name="Grigoriev I."/>
            <person name="Longcore J.E."/>
            <person name="James T.Y."/>
        </authorList>
    </citation>
    <scope>NUCLEOTIDE SEQUENCE</scope>
    <source>
        <strain evidence="3">JEL0318</strain>
    </source>
</reference>
<gene>
    <name evidence="3" type="primary">RCY1</name>
    <name evidence="3" type="ORF">HK097_008381</name>
</gene>
<proteinExistence type="predicted"/>
<dbReference type="Proteomes" id="UP001212841">
    <property type="component" value="Unassembled WGS sequence"/>
</dbReference>
<protein>
    <submittedName>
        <fullName evidence="3">F-box protein: endocytic membrane traffic, recycling ReCYcling 1</fullName>
    </submittedName>
</protein>
<feature type="region of interest" description="Disordered" evidence="1">
    <location>
        <begin position="121"/>
        <end position="163"/>
    </location>
</feature>
<evidence type="ECO:0000313" key="4">
    <source>
        <dbReference type="Proteomes" id="UP001212841"/>
    </source>
</evidence>
<dbReference type="SMART" id="SM00256">
    <property type="entry name" value="FBOX"/>
    <property type="match status" value="1"/>
</dbReference>
<comment type="caution">
    <text evidence="3">The sequence shown here is derived from an EMBL/GenBank/DDBJ whole genome shotgun (WGS) entry which is preliminary data.</text>
</comment>
<feature type="compositionally biased region" description="Low complexity" evidence="1">
    <location>
        <begin position="147"/>
        <end position="156"/>
    </location>
</feature>
<dbReference type="PANTHER" id="PTHR12100:SF1">
    <property type="entry name" value="RECYCLIN-1"/>
    <property type="match status" value="1"/>
</dbReference>
<dbReference type="Pfam" id="PF00646">
    <property type="entry name" value="F-box"/>
    <property type="match status" value="1"/>
</dbReference>
<dbReference type="InterPro" id="IPR009976">
    <property type="entry name" value="Sec10-like"/>
</dbReference>
<dbReference type="InterPro" id="IPR048627">
    <property type="entry name" value="Sec10_HB"/>
</dbReference>
<dbReference type="PROSITE" id="PS50181">
    <property type="entry name" value="FBOX"/>
    <property type="match status" value="1"/>
</dbReference>
<dbReference type="EMBL" id="JADGJD010000490">
    <property type="protein sequence ID" value="KAJ3050642.1"/>
    <property type="molecule type" value="Genomic_DNA"/>
</dbReference>
<dbReference type="AlphaFoldDB" id="A0AAD5X4K7"/>
<evidence type="ECO:0000313" key="3">
    <source>
        <dbReference type="EMBL" id="KAJ3050642.1"/>
    </source>
</evidence>
<dbReference type="GO" id="GO:0000145">
    <property type="term" value="C:exocyst"/>
    <property type="evidence" value="ECO:0007669"/>
    <property type="project" value="TreeGrafter"/>
</dbReference>
<dbReference type="SUPFAM" id="SSF81383">
    <property type="entry name" value="F-box domain"/>
    <property type="match status" value="1"/>
</dbReference>
<name>A0AAD5X4K7_9FUNG</name>
<evidence type="ECO:0000256" key="1">
    <source>
        <dbReference type="SAM" id="MobiDB-lite"/>
    </source>
</evidence>